<dbReference type="Proteomes" id="UP000473681">
    <property type="component" value="Unassembled WGS sequence"/>
</dbReference>
<dbReference type="OrthoDB" id="9766971at2"/>
<dbReference type="AlphaFoldDB" id="A0A0L9Y756"/>
<dbReference type="RefSeq" id="WP_003371279.1">
    <property type="nucleotide sequence ID" value="NZ_JACBBA010000001.1"/>
</dbReference>
<evidence type="ECO:0000313" key="5">
    <source>
        <dbReference type="Proteomes" id="UP000486903"/>
    </source>
</evidence>
<dbReference type="InterPro" id="IPR029044">
    <property type="entry name" value="Nucleotide-diphossugar_trans"/>
</dbReference>
<protein>
    <submittedName>
        <fullName evidence="3">Glycosyltransferase</fullName>
    </submittedName>
</protein>
<dbReference type="InterPro" id="IPR050834">
    <property type="entry name" value="Glycosyltransf_2"/>
</dbReference>
<dbReference type="EMBL" id="SXFB01000004">
    <property type="protein sequence ID" value="NFV25955.1"/>
    <property type="molecule type" value="Genomic_DNA"/>
</dbReference>
<proteinExistence type="predicted"/>
<gene>
    <name evidence="2" type="ORF">FDB51_04635</name>
    <name evidence="3" type="ORF">FDG31_07160</name>
</gene>
<evidence type="ECO:0000313" key="3">
    <source>
        <dbReference type="EMBL" id="NFV25955.1"/>
    </source>
</evidence>
<organism evidence="3 5">
    <name type="scientific">Clostridium botulinum</name>
    <dbReference type="NCBI Taxonomy" id="1491"/>
    <lineage>
        <taxon>Bacteria</taxon>
        <taxon>Bacillati</taxon>
        <taxon>Bacillota</taxon>
        <taxon>Clostridia</taxon>
        <taxon>Eubacteriales</taxon>
        <taxon>Clostridiaceae</taxon>
        <taxon>Clostridium</taxon>
    </lineage>
</organism>
<feature type="domain" description="Glycosyltransferase 2-like" evidence="1">
    <location>
        <begin position="10"/>
        <end position="179"/>
    </location>
</feature>
<dbReference type="Gene3D" id="3.90.550.10">
    <property type="entry name" value="Spore Coat Polysaccharide Biosynthesis Protein SpsA, Chain A"/>
    <property type="match status" value="1"/>
</dbReference>
<dbReference type="Proteomes" id="UP000486903">
    <property type="component" value="Unassembled WGS sequence"/>
</dbReference>
<keyword evidence="3" id="KW-0808">Transferase</keyword>
<evidence type="ECO:0000259" key="1">
    <source>
        <dbReference type="Pfam" id="PF00535"/>
    </source>
</evidence>
<dbReference type="EMBL" id="SWVK01000005">
    <property type="protein sequence ID" value="NFN34428.1"/>
    <property type="molecule type" value="Genomic_DNA"/>
</dbReference>
<sequence length="284" mass="33087">MELKYGKVAIIMRTKDRNIFLKRAIESVINQNYKDWILAIVNDGGNLDDIQKLLKSYEHYKEKIIIIHNENSLGMEAASNRGIKSVNSDYVVIHDDDDTWESEFLSKTVNYLDENSNCNGVITYSNKIIEKINNKKIIIKKVKPFNTYLKGIISIYDLCIKNLFSPISFIYRRSVVDEIGLYDETLPVLGDWEFNLRFIKKYDIHIIEEKLANYHQRPQVKSGVNSNSIVGARKIHLYYETIIKNKLLRNDFASEKLGIGTIINLGRGYRNTSFIRRIRQKLNL</sequence>
<evidence type="ECO:0000313" key="4">
    <source>
        <dbReference type="Proteomes" id="UP000473681"/>
    </source>
</evidence>
<dbReference type="Pfam" id="PF00535">
    <property type="entry name" value="Glycos_transf_2"/>
    <property type="match status" value="1"/>
</dbReference>
<reference evidence="4 5" key="1">
    <citation type="submission" date="2019-04" db="EMBL/GenBank/DDBJ databases">
        <title>Genome sequencing of Clostridium botulinum Groups I-IV and Clostridium butyricum.</title>
        <authorList>
            <person name="Brunt J."/>
            <person name="Van Vliet A.H.M."/>
            <person name="Stringer S.C."/>
            <person name="Carter A.T."/>
            <person name="Peck M.W."/>
        </authorList>
    </citation>
    <scope>NUCLEOTIDE SEQUENCE [LARGE SCALE GENOMIC DNA]</scope>
    <source>
        <strain evidence="3 5">BL81</strain>
        <strain evidence="2 4">CB-K-33E</strain>
    </source>
</reference>
<evidence type="ECO:0000313" key="2">
    <source>
        <dbReference type="EMBL" id="NFN34428.1"/>
    </source>
</evidence>
<dbReference type="SUPFAM" id="SSF53448">
    <property type="entry name" value="Nucleotide-diphospho-sugar transferases"/>
    <property type="match status" value="1"/>
</dbReference>
<accession>A0A0L9Y756</accession>
<name>A0A0L9Y756_CLOBO</name>
<dbReference type="InterPro" id="IPR001173">
    <property type="entry name" value="Glyco_trans_2-like"/>
</dbReference>
<dbReference type="GO" id="GO:0016740">
    <property type="term" value="F:transferase activity"/>
    <property type="evidence" value="ECO:0007669"/>
    <property type="project" value="UniProtKB-KW"/>
</dbReference>
<dbReference type="PANTHER" id="PTHR43685:SF2">
    <property type="entry name" value="GLYCOSYLTRANSFERASE 2-LIKE DOMAIN-CONTAINING PROTEIN"/>
    <property type="match status" value="1"/>
</dbReference>
<dbReference type="PANTHER" id="PTHR43685">
    <property type="entry name" value="GLYCOSYLTRANSFERASE"/>
    <property type="match status" value="1"/>
</dbReference>
<comment type="caution">
    <text evidence="3">The sequence shown here is derived from an EMBL/GenBank/DDBJ whole genome shotgun (WGS) entry which is preliminary data.</text>
</comment>